<dbReference type="AlphaFoldDB" id="A0A265E7L4"/>
<proteinExistence type="predicted"/>
<dbReference type="RefSeq" id="WP_094906303.1">
    <property type="nucleotide sequence ID" value="NZ_JAKREP010000017.1"/>
</dbReference>
<evidence type="ECO:0000259" key="1">
    <source>
        <dbReference type="Pfam" id="PF07836"/>
    </source>
</evidence>
<accession>A0A265E7L4</accession>
<evidence type="ECO:0000313" key="2">
    <source>
        <dbReference type="EMBL" id="OZT77581.1"/>
    </source>
</evidence>
<feature type="domain" description="DmpG-like communication" evidence="1">
    <location>
        <begin position="32"/>
        <end position="74"/>
    </location>
</feature>
<sequence length="77" mass="8781">MNRMDISHNLDLYKSMDAKKNLMKVMMEGPVQIDRLSLTLGYPGVYSSFLLFAELSGKGYGVDARGIHNREAERMIR</sequence>
<dbReference type="Pfam" id="PF07836">
    <property type="entry name" value="DmpG_comm"/>
    <property type="match status" value="1"/>
</dbReference>
<dbReference type="Gene3D" id="1.10.8.60">
    <property type="match status" value="1"/>
</dbReference>
<dbReference type="InterPro" id="IPR012425">
    <property type="entry name" value="DmpG_comm"/>
</dbReference>
<gene>
    <name evidence="2" type="ORF">CFN03_06505</name>
</gene>
<dbReference type="EMBL" id="NPEZ01000002">
    <property type="protein sequence ID" value="OZT77581.1"/>
    <property type="molecule type" value="Genomic_DNA"/>
</dbReference>
<organism evidence="2 3">
    <name type="scientific">Salinicoccus roseus</name>
    <dbReference type="NCBI Taxonomy" id="45670"/>
    <lineage>
        <taxon>Bacteria</taxon>
        <taxon>Bacillati</taxon>
        <taxon>Bacillota</taxon>
        <taxon>Bacilli</taxon>
        <taxon>Bacillales</taxon>
        <taxon>Staphylococcaceae</taxon>
        <taxon>Salinicoccus</taxon>
    </lineage>
</organism>
<dbReference type="GO" id="GO:0016833">
    <property type="term" value="F:oxo-acid-lyase activity"/>
    <property type="evidence" value="ECO:0007669"/>
    <property type="project" value="InterPro"/>
</dbReference>
<protein>
    <recommendedName>
        <fullName evidence="1">DmpG-like communication domain-containing protein</fullName>
    </recommendedName>
</protein>
<comment type="caution">
    <text evidence="2">The sequence shown here is derived from an EMBL/GenBank/DDBJ whole genome shotgun (WGS) entry which is preliminary data.</text>
</comment>
<dbReference type="Proteomes" id="UP000216682">
    <property type="component" value="Unassembled WGS sequence"/>
</dbReference>
<reference evidence="2 3" key="1">
    <citation type="submission" date="2017-07" db="EMBL/GenBank/DDBJ databases">
        <title>Shotgun whole genome sequences of three halophilic bacterial isolates.</title>
        <authorList>
            <person name="Pozzo T."/>
            <person name="Higdon S.M."/>
            <person name="Quillaguaman J."/>
        </authorList>
    </citation>
    <scope>NUCLEOTIDE SEQUENCE [LARGE SCALE GENOMIC DNA]</scope>
    <source>
        <strain evidence="2 3">BU-1</strain>
    </source>
</reference>
<evidence type="ECO:0000313" key="3">
    <source>
        <dbReference type="Proteomes" id="UP000216682"/>
    </source>
</evidence>
<name>A0A265E7L4_9STAP</name>